<keyword evidence="1" id="KW-0808">Transferase</keyword>
<evidence type="ECO:0000313" key="2">
    <source>
        <dbReference type="Proteomes" id="UP001060215"/>
    </source>
</evidence>
<accession>A0ACC0HLX2</accession>
<keyword evidence="1" id="KW-0418">Kinase</keyword>
<evidence type="ECO:0000313" key="1">
    <source>
        <dbReference type="EMBL" id="KAI8014131.1"/>
    </source>
</evidence>
<reference evidence="1 2" key="1">
    <citation type="journal article" date="2022" name="Plant J.">
        <title>Chromosome-level genome of Camellia lanceoleosa provides a valuable resource for understanding genome evolution and self-incompatibility.</title>
        <authorList>
            <person name="Gong W."/>
            <person name="Xiao S."/>
            <person name="Wang L."/>
            <person name="Liao Z."/>
            <person name="Chang Y."/>
            <person name="Mo W."/>
            <person name="Hu G."/>
            <person name="Li W."/>
            <person name="Zhao G."/>
            <person name="Zhu H."/>
            <person name="Hu X."/>
            <person name="Ji K."/>
            <person name="Xiang X."/>
            <person name="Song Q."/>
            <person name="Yuan D."/>
            <person name="Jin S."/>
            <person name="Zhang L."/>
        </authorList>
    </citation>
    <scope>NUCLEOTIDE SEQUENCE [LARGE SCALE GENOMIC DNA]</scope>
    <source>
        <strain evidence="1">SQ_2022a</strain>
    </source>
</reference>
<proteinExistence type="predicted"/>
<keyword evidence="2" id="KW-1185">Reference proteome</keyword>
<dbReference type="EMBL" id="CM045761">
    <property type="protein sequence ID" value="KAI8014131.1"/>
    <property type="molecule type" value="Genomic_DNA"/>
</dbReference>
<protein>
    <submittedName>
        <fullName evidence="1">Wall-associated receptor kinase 2</fullName>
    </submittedName>
</protein>
<comment type="caution">
    <text evidence="1">The sequence shown here is derived from an EMBL/GenBank/DDBJ whole genome shotgun (WGS) entry which is preliminary data.</text>
</comment>
<keyword evidence="1" id="KW-0675">Receptor</keyword>
<sequence>MYLPLISLLLKLCVLGAAFASAFAAAPAPAQTLLGCENRCGNISMPYPFGTTEGCYIEQHFKVNCNHTYNPPKLFLEISNVEIIDIVLSGELSISFFTAQDCYNNQSLQAANTKPYITLPEFPISYTRNNLTRVGWDTIAVIQGSNEGNNTAGCLSLCDSINNVTNGSCSGFGCCHTFIPKGMKSLSIRVSSHDRHTHVSDFNPCSYAFVAEETAYSFSSLDLKDLQGRTKVPVVLDWAVGNQRCDQAKKNLSTYACKDDNSDCVDFDNGPGYRCKCSKGYEGNPYIPNGCLGNHNLYLLKVFIFFLNIDTMIYSMDNE</sequence>
<gene>
    <name evidence="1" type="ORF">LOK49_LG05G02539</name>
</gene>
<organism evidence="1 2">
    <name type="scientific">Camellia lanceoleosa</name>
    <dbReference type="NCBI Taxonomy" id="1840588"/>
    <lineage>
        <taxon>Eukaryota</taxon>
        <taxon>Viridiplantae</taxon>
        <taxon>Streptophyta</taxon>
        <taxon>Embryophyta</taxon>
        <taxon>Tracheophyta</taxon>
        <taxon>Spermatophyta</taxon>
        <taxon>Magnoliopsida</taxon>
        <taxon>eudicotyledons</taxon>
        <taxon>Gunneridae</taxon>
        <taxon>Pentapetalae</taxon>
        <taxon>asterids</taxon>
        <taxon>Ericales</taxon>
        <taxon>Theaceae</taxon>
        <taxon>Camellia</taxon>
    </lineage>
</organism>
<dbReference type="Proteomes" id="UP001060215">
    <property type="component" value="Chromosome 4"/>
</dbReference>
<name>A0ACC0HLX2_9ERIC</name>